<feature type="domain" description="Retrotransposon gag" evidence="2">
    <location>
        <begin position="149"/>
        <end position="236"/>
    </location>
</feature>
<dbReference type="AlphaFoldDB" id="A0ABD1SVD8"/>
<organism evidence="3 4">
    <name type="scientific">Abeliophyllum distichum</name>
    <dbReference type="NCBI Taxonomy" id="126358"/>
    <lineage>
        <taxon>Eukaryota</taxon>
        <taxon>Viridiplantae</taxon>
        <taxon>Streptophyta</taxon>
        <taxon>Embryophyta</taxon>
        <taxon>Tracheophyta</taxon>
        <taxon>Spermatophyta</taxon>
        <taxon>Magnoliopsida</taxon>
        <taxon>eudicotyledons</taxon>
        <taxon>Gunneridae</taxon>
        <taxon>Pentapetalae</taxon>
        <taxon>asterids</taxon>
        <taxon>lamiids</taxon>
        <taxon>Lamiales</taxon>
        <taxon>Oleaceae</taxon>
        <taxon>Forsythieae</taxon>
        <taxon>Abeliophyllum</taxon>
    </lineage>
</organism>
<protein>
    <submittedName>
        <fullName evidence="3">Ribonuclease H</fullName>
    </submittedName>
</protein>
<name>A0ABD1SVD8_9LAMI</name>
<evidence type="ECO:0000313" key="4">
    <source>
        <dbReference type="Proteomes" id="UP001604336"/>
    </source>
</evidence>
<feature type="compositionally biased region" description="Basic residues" evidence="1">
    <location>
        <begin position="1"/>
        <end position="10"/>
    </location>
</feature>
<evidence type="ECO:0000256" key="1">
    <source>
        <dbReference type="SAM" id="MobiDB-lite"/>
    </source>
</evidence>
<feature type="compositionally biased region" description="Polar residues" evidence="1">
    <location>
        <begin position="31"/>
        <end position="40"/>
    </location>
</feature>
<sequence>MDPKRSHARRSPSQSGSIESRRTQDDPPVSNGRNPQNFVQRPSVGSLIAPPLPVHNRRSEHSEAHTEKEKGPKQSYVRPEEEKERLECNEDDDDENFPFTNDLKVMEIPVNFRMPLMDKYKRRGDPSDYINIYKTKLQGQSPAVKCQNFHTTLVSDAKRWYNKLKPGRIRSWHQLKREFFNAFIGNRTMIADIAQLNDIQQNEWKTVKSYFKRFSNVINKIETVTDEKVLDALVTGFYMCTLFWKDVQNSQPKTYSQLVDLVQHDIQSEKMIENRKKAKRERGDRYRRKGRRSPEPRFNRFQKRHSPGPQNNHYKRFN</sequence>
<gene>
    <name evidence="3" type="ORF">Adt_19478</name>
</gene>
<feature type="region of interest" description="Disordered" evidence="1">
    <location>
        <begin position="272"/>
        <end position="318"/>
    </location>
</feature>
<dbReference type="EMBL" id="JBFOLK010000006">
    <property type="protein sequence ID" value="KAL2503857.1"/>
    <property type="molecule type" value="Genomic_DNA"/>
</dbReference>
<proteinExistence type="predicted"/>
<feature type="compositionally biased region" description="Basic residues" evidence="1">
    <location>
        <begin position="276"/>
        <end position="291"/>
    </location>
</feature>
<dbReference type="PANTHER" id="PTHR33223:SF10">
    <property type="entry name" value="AMINOTRANSFERASE-LIKE PLANT MOBILE DOMAIN-CONTAINING PROTEIN"/>
    <property type="match status" value="1"/>
</dbReference>
<dbReference type="Pfam" id="PF03732">
    <property type="entry name" value="Retrotrans_gag"/>
    <property type="match status" value="1"/>
</dbReference>
<feature type="compositionally biased region" description="Basic and acidic residues" evidence="1">
    <location>
        <begin position="57"/>
        <end position="88"/>
    </location>
</feature>
<reference evidence="4" key="1">
    <citation type="submission" date="2024-07" db="EMBL/GenBank/DDBJ databases">
        <title>Two chromosome-level genome assemblies of Korean endemic species Abeliophyllum distichum and Forsythia ovata (Oleaceae).</title>
        <authorList>
            <person name="Jang H."/>
        </authorList>
    </citation>
    <scope>NUCLEOTIDE SEQUENCE [LARGE SCALE GENOMIC DNA]</scope>
</reference>
<feature type="region of interest" description="Disordered" evidence="1">
    <location>
        <begin position="1"/>
        <end position="99"/>
    </location>
</feature>
<keyword evidence="4" id="KW-1185">Reference proteome</keyword>
<evidence type="ECO:0000313" key="3">
    <source>
        <dbReference type="EMBL" id="KAL2503857.1"/>
    </source>
</evidence>
<dbReference type="Proteomes" id="UP001604336">
    <property type="component" value="Unassembled WGS sequence"/>
</dbReference>
<dbReference type="PANTHER" id="PTHR33223">
    <property type="entry name" value="CCHC-TYPE DOMAIN-CONTAINING PROTEIN"/>
    <property type="match status" value="1"/>
</dbReference>
<comment type="caution">
    <text evidence="3">The sequence shown here is derived from an EMBL/GenBank/DDBJ whole genome shotgun (WGS) entry which is preliminary data.</text>
</comment>
<dbReference type="InterPro" id="IPR005162">
    <property type="entry name" value="Retrotrans_gag_dom"/>
</dbReference>
<accession>A0ABD1SVD8</accession>
<evidence type="ECO:0000259" key="2">
    <source>
        <dbReference type="Pfam" id="PF03732"/>
    </source>
</evidence>